<gene>
    <name evidence="2" type="ORF">GCM10023335_59870</name>
</gene>
<feature type="region of interest" description="Disordered" evidence="1">
    <location>
        <begin position="13"/>
        <end position="104"/>
    </location>
</feature>
<evidence type="ECO:0000256" key="1">
    <source>
        <dbReference type="SAM" id="MobiDB-lite"/>
    </source>
</evidence>
<name>A0ABP9J9Y1_9ACTN</name>
<feature type="compositionally biased region" description="Pro residues" evidence="1">
    <location>
        <begin position="68"/>
        <end position="79"/>
    </location>
</feature>
<reference evidence="3" key="1">
    <citation type="journal article" date="2019" name="Int. J. Syst. Evol. Microbiol.">
        <title>The Global Catalogue of Microorganisms (GCM) 10K type strain sequencing project: providing services to taxonomists for standard genome sequencing and annotation.</title>
        <authorList>
            <consortium name="The Broad Institute Genomics Platform"/>
            <consortium name="The Broad Institute Genome Sequencing Center for Infectious Disease"/>
            <person name="Wu L."/>
            <person name="Ma J."/>
        </authorList>
    </citation>
    <scope>NUCLEOTIDE SEQUENCE [LARGE SCALE GENOMIC DNA]</scope>
    <source>
        <strain evidence="3">JCM 18409</strain>
    </source>
</reference>
<dbReference type="EMBL" id="BAABKB010000027">
    <property type="protein sequence ID" value="GAA5025329.1"/>
    <property type="molecule type" value="Genomic_DNA"/>
</dbReference>
<sequence length="104" mass="11374">MESVRLFIMVVASDSAGSPRSQRDVHRPRSASLNPTAHALLPREGTVLDDGPAKSPPGHRTAYIVKSPDPPPPHRPPPRGARTSFTDPPFSTLTRREITSDTDW</sequence>
<comment type="caution">
    <text evidence="2">The sequence shown here is derived from an EMBL/GenBank/DDBJ whole genome shotgun (WGS) entry which is preliminary data.</text>
</comment>
<protein>
    <submittedName>
        <fullName evidence="2">Uncharacterized protein</fullName>
    </submittedName>
</protein>
<evidence type="ECO:0000313" key="2">
    <source>
        <dbReference type="EMBL" id="GAA5025329.1"/>
    </source>
</evidence>
<evidence type="ECO:0000313" key="3">
    <source>
        <dbReference type="Proteomes" id="UP001501759"/>
    </source>
</evidence>
<organism evidence="2 3">
    <name type="scientific">Streptomyces siamensis</name>
    <dbReference type="NCBI Taxonomy" id="1274986"/>
    <lineage>
        <taxon>Bacteria</taxon>
        <taxon>Bacillati</taxon>
        <taxon>Actinomycetota</taxon>
        <taxon>Actinomycetes</taxon>
        <taxon>Kitasatosporales</taxon>
        <taxon>Streptomycetaceae</taxon>
        <taxon>Streptomyces</taxon>
    </lineage>
</organism>
<accession>A0ABP9J9Y1</accession>
<dbReference type="Proteomes" id="UP001501759">
    <property type="component" value="Unassembled WGS sequence"/>
</dbReference>
<proteinExistence type="predicted"/>
<keyword evidence="3" id="KW-1185">Reference proteome</keyword>
<feature type="compositionally biased region" description="Basic and acidic residues" evidence="1">
    <location>
        <begin position="94"/>
        <end position="104"/>
    </location>
</feature>
<feature type="compositionally biased region" description="Polar residues" evidence="1">
    <location>
        <begin position="83"/>
        <end position="93"/>
    </location>
</feature>